<organism evidence="1 2">
    <name type="scientific">Mojavia pulchra JT2-VF2</name>
    <dbReference type="NCBI Taxonomy" id="287848"/>
    <lineage>
        <taxon>Bacteria</taxon>
        <taxon>Bacillati</taxon>
        <taxon>Cyanobacteriota</taxon>
        <taxon>Cyanophyceae</taxon>
        <taxon>Nostocales</taxon>
        <taxon>Nostocaceae</taxon>
    </lineage>
</organism>
<accession>A0A951UI42</accession>
<dbReference type="EMBL" id="JAHHHN010000017">
    <property type="protein sequence ID" value="MBW4563974.1"/>
    <property type="molecule type" value="Genomic_DNA"/>
</dbReference>
<sequence length="246" mass="27947">MQIPEKDKVINWINSWTDNTYIGQRYNFSVHTYVKLEEKFILVDDENISLPYEIILIVAYSQTSKSIPSGLELVEYHPTTEIELVFRQNMNLLEVRGQFEVIRDFVNTAVIDSHNPLSLAQSFFIGEREDAQRNSIVGKISKVIKIDDLKSALKGTYLTLSAPVGGSKTVRLKATLDELDDLGEETDPLLNPVLKDLLNNQDKSRISFKFRGSKYSFAITKSGGLTFMQYAPEEVVTYVLSKINKL</sequence>
<name>A0A951UI42_9NOST</name>
<dbReference type="AlphaFoldDB" id="A0A951UI42"/>
<dbReference type="Proteomes" id="UP000715781">
    <property type="component" value="Unassembled WGS sequence"/>
</dbReference>
<reference evidence="1" key="2">
    <citation type="journal article" date="2022" name="Microbiol. Resour. Announc.">
        <title>Metagenome Sequencing to Explore Phylogenomics of Terrestrial Cyanobacteria.</title>
        <authorList>
            <person name="Ward R.D."/>
            <person name="Stajich J.E."/>
            <person name="Johansen J.R."/>
            <person name="Huntemann M."/>
            <person name="Clum A."/>
            <person name="Foster B."/>
            <person name="Foster B."/>
            <person name="Roux S."/>
            <person name="Palaniappan K."/>
            <person name="Varghese N."/>
            <person name="Mukherjee S."/>
            <person name="Reddy T.B.K."/>
            <person name="Daum C."/>
            <person name="Copeland A."/>
            <person name="Chen I.A."/>
            <person name="Ivanova N.N."/>
            <person name="Kyrpides N.C."/>
            <person name="Shapiro N."/>
            <person name="Eloe-Fadrosh E.A."/>
            <person name="Pietrasiak N."/>
        </authorList>
    </citation>
    <scope>NUCLEOTIDE SEQUENCE</scope>
    <source>
        <strain evidence="1">JT2-VF2</strain>
    </source>
</reference>
<reference evidence="1" key="1">
    <citation type="submission" date="2021-05" db="EMBL/GenBank/DDBJ databases">
        <authorList>
            <person name="Pietrasiak N."/>
            <person name="Ward R."/>
            <person name="Stajich J.E."/>
            <person name="Kurbessoian T."/>
        </authorList>
    </citation>
    <scope>NUCLEOTIDE SEQUENCE</scope>
    <source>
        <strain evidence="1">JT2-VF2</strain>
    </source>
</reference>
<evidence type="ECO:0000313" key="1">
    <source>
        <dbReference type="EMBL" id="MBW4563974.1"/>
    </source>
</evidence>
<evidence type="ECO:0000313" key="2">
    <source>
        <dbReference type="Proteomes" id="UP000715781"/>
    </source>
</evidence>
<comment type="caution">
    <text evidence="1">The sequence shown here is derived from an EMBL/GenBank/DDBJ whole genome shotgun (WGS) entry which is preliminary data.</text>
</comment>
<protein>
    <submittedName>
        <fullName evidence="1">Uncharacterized protein</fullName>
    </submittedName>
</protein>
<proteinExistence type="predicted"/>
<gene>
    <name evidence="1" type="ORF">KME32_23100</name>
</gene>